<sequence>MAVLIDPPRWPAHGTLFGHLVSDTSLDELHDFAATAGIPPRAFDHDHYDVPASRHAELVALGAVAVGERELVRRLAASGLRVRPRDKTPTRPAARALAVQAWDRLGLPSALRDDLLTRWSEPHRHYHDVRHLAQCLAALGELGGSDPVVELAAWFHDAVYDGVPGRDEEASAELADRALSPMLPADDVAAVAALVRMTATHSPSDAQGSLLSDADLSILGQIPGRYHVYVRDVRLDYAHVDDDAWRAGRSQVLRGLLATDPLFRTAEGRRRWESRARANLSAELARLAP</sequence>
<dbReference type="RefSeq" id="WP_068751925.1">
    <property type="nucleotide sequence ID" value="NZ_MBQD01000022.1"/>
</dbReference>
<evidence type="ECO:0000313" key="3">
    <source>
        <dbReference type="Proteomes" id="UP000093501"/>
    </source>
</evidence>
<accession>A0A1C0AL66</accession>
<dbReference type="AlphaFoldDB" id="A0A1C0AL66"/>
<evidence type="ECO:0000259" key="1">
    <source>
        <dbReference type="Pfam" id="PF13223"/>
    </source>
</evidence>
<dbReference type="EMBL" id="MBQD01000022">
    <property type="protein sequence ID" value="OCL33360.1"/>
    <property type="molecule type" value="Genomic_DNA"/>
</dbReference>
<reference evidence="3" key="1">
    <citation type="submission" date="2016-07" db="EMBL/GenBank/DDBJ databases">
        <authorList>
            <person name="Florea S."/>
            <person name="Webb J.S."/>
            <person name="Jaromczyk J."/>
            <person name="Schardl C.L."/>
        </authorList>
    </citation>
    <scope>NUCLEOTIDE SEQUENCE [LARGE SCALE GENOMIC DNA]</scope>
    <source>
        <strain evidence="3">IPBSL-7</strain>
    </source>
</reference>
<dbReference type="Proteomes" id="UP000093501">
    <property type="component" value="Unassembled WGS sequence"/>
</dbReference>
<dbReference type="Gene3D" id="1.10.3210.10">
    <property type="entry name" value="Hypothetical protein af1432"/>
    <property type="match status" value="1"/>
</dbReference>
<dbReference type="Pfam" id="PF13223">
    <property type="entry name" value="DUF4031"/>
    <property type="match status" value="1"/>
</dbReference>
<name>A0A1C0AL66_9ACTN</name>
<evidence type="ECO:0000313" key="2">
    <source>
        <dbReference type="EMBL" id="OCL33360.1"/>
    </source>
</evidence>
<dbReference type="PANTHER" id="PTHR21174:SF0">
    <property type="entry name" value="HD PHOSPHOHYDROLASE FAMILY PROTEIN-RELATED"/>
    <property type="match status" value="1"/>
</dbReference>
<feature type="domain" description="DUF4031" evidence="1">
    <location>
        <begin position="3"/>
        <end position="77"/>
    </location>
</feature>
<keyword evidence="3" id="KW-1185">Reference proteome</keyword>
<dbReference type="PANTHER" id="PTHR21174">
    <property type="match status" value="1"/>
</dbReference>
<proteinExistence type="predicted"/>
<dbReference type="InterPro" id="IPR025109">
    <property type="entry name" value="DUF4031"/>
</dbReference>
<gene>
    <name evidence="2" type="ORF">BCR15_05930</name>
</gene>
<comment type="caution">
    <text evidence="2">The sequence shown here is derived from an EMBL/GenBank/DDBJ whole genome shotgun (WGS) entry which is preliminary data.</text>
</comment>
<protein>
    <recommendedName>
        <fullName evidence="1">DUF4031 domain-containing protein</fullName>
    </recommendedName>
</protein>
<dbReference type="SUPFAM" id="SSF109604">
    <property type="entry name" value="HD-domain/PDEase-like"/>
    <property type="match status" value="1"/>
</dbReference>
<organism evidence="2 3">
    <name type="scientific">Tessaracoccus lapidicaptus</name>
    <dbReference type="NCBI Taxonomy" id="1427523"/>
    <lineage>
        <taxon>Bacteria</taxon>
        <taxon>Bacillati</taxon>
        <taxon>Actinomycetota</taxon>
        <taxon>Actinomycetes</taxon>
        <taxon>Propionibacteriales</taxon>
        <taxon>Propionibacteriaceae</taxon>
        <taxon>Tessaracoccus</taxon>
    </lineage>
</organism>
<dbReference type="InterPro" id="IPR009218">
    <property type="entry name" value="HD_phosphohydro"/>
</dbReference>